<dbReference type="SUPFAM" id="SSF51735">
    <property type="entry name" value="NAD(P)-binding Rossmann-fold domains"/>
    <property type="match status" value="1"/>
</dbReference>
<accession>A0A7J0D509</accession>
<dbReference type="GO" id="GO:0050661">
    <property type="term" value="F:NADP binding"/>
    <property type="evidence" value="ECO:0007669"/>
    <property type="project" value="InterPro"/>
</dbReference>
<feature type="region of interest" description="Disordered" evidence="1">
    <location>
        <begin position="293"/>
        <end position="373"/>
    </location>
</feature>
<dbReference type="GO" id="GO:0016705">
    <property type="term" value="F:oxidoreductase activity, acting on paired donors, with incorporation or reduction of molecular oxygen"/>
    <property type="evidence" value="ECO:0007669"/>
    <property type="project" value="InterPro"/>
</dbReference>
<feature type="domain" description="6-phosphogluconate dehydrogenase NADP-binding" evidence="2">
    <location>
        <begin position="13"/>
        <end position="173"/>
    </location>
</feature>
<dbReference type="PANTHER" id="PTHR43060:SF15">
    <property type="entry name" value="3-HYDROXYISOBUTYRATE DEHYDROGENASE-LIKE 1, MITOCHONDRIAL-RELATED"/>
    <property type="match status" value="1"/>
</dbReference>
<name>A0A7J0D509_STRMI</name>
<dbReference type="InterPro" id="IPR008927">
    <property type="entry name" value="6-PGluconate_DH-like_C_sf"/>
</dbReference>
<dbReference type="Gene3D" id="1.10.630.10">
    <property type="entry name" value="Cytochrome P450"/>
    <property type="match status" value="1"/>
</dbReference>
<reference evidence="4 5" key="1">
    <citation type="submission" date="2020-05" db="EMBL/GenBank/DDBJ databases">
        <title>Whole genome shotgun sequence of Streptomyces microflavus NBRC 13062.</title>
        <authorList>
            <person name="Komaki H."/>
            <person name="Tamura T."/>
        </authorList>
    </citation>
    <scope>NUCLEOTIDE SEQUENCE [LARGE SCALE GENOMIC DNA]</scope>
    <source>
        <strain evidence="4 5">NBRC 13062</strain>
    </source>
</reference>
<proteinExistence type="predicted"/>
<evidence type="ECO:0000313" key="4">
    <source>
        <dbReference type="EMBL" id="GFN09284.1"/>
    </source>
</evidence>
<sequence>MTSDAATTTGTESIGFIGLGQLGIAIAQQLATYGRLHTVWNRTPERAADLATTGLSRAASPADLMRDTSMAILCVSGASAVEEVTFGPGGLAESATPGKIVVDHSSISPLNTRDIAARLARETGAHWIDAPVSGGPQGAVAGTLTVMAGGSQEDFRRLEPVLSAYAGRCTLIGPTGAGQAAKLCNQVIVAATAWGLAEATLLADASGIDPAGLPEYLRGGFADSPLLHILQPLMAPGDTTHFGSRDLLLKDLDDALALGRAAGCPLPVTAQSAELMRTAGKWISPNYNGGHIDLLRGPPPAAPSPSTRLRTGADHCSKNLGTKDGAAGDTRNSPSPAAPPPPHEENPMTELTGTNPGQPPTVDLGPHADALTQNPHPLYAQLLEKGPIHRAIQPDGTETWLILGHPEAKEALAHPSALSSDPANATPQWRARYLGDPDAQELPRASP</sequence>
<dbReference type="InterPro" id="IPR029154">
    <property type="entry name" value="HIBADH-like_NADP-bd"/>
</dbReference>
<evidence type="ECO:0000313" key="5">
    <source>
        <dbReference type="Proteomes" id="UP000498740"/>
    </source>
</evidence>
<gene>
    <name evidence="4" type="ORF">Smic_78400</name>
</gene>
<feature type="compositionally biased region" description="Polar residues" evidence="1">
    <location>
        <begin position="417"/>
        <end position="427"/>
    </location>
</feature>
<dbReference type="GO" id="GO:0020037">
    <property type="term" value="F:heme binding"/>
    <property type="evidence" value="ECO:0007669"/>
    <property type="project" value="InterPro"/>
</dbReference>
<evidence type="ECO:0000256" key="1">
    <source>
        <dbReference type="SAM" id="MobiDB-lite"/>
    </source>
</evidence>
<dbReference type="Gene3D" id="1.10.1040.10">
    <property type="entry name" value="N-(1-d-carboxylethyl)-l-norvaline Dehydrogenase, domain 2"/>
    <property type="match status" value="1"/>
</dbReference>
<feature type="region of interest" description="Disordered" evidence="1">
    <location>
        <begin position="412"/>
        <end position="447"/>
    </location>
</feature>
<comment type="caution">
    <text evidence="4">The sequence shown here is derived from an EMBL/GenBank/DDBJ whole genome shotgun (WGS) entry which is preliminary data.</text>
</comment>
<dbReference type="AlphaFoldDB" id="A0A7J0D509"/>
<dbReference type="GO" id="GO:0005506">
    <property type="term" value="F:iron ion binding"/>
    <property type="evidence" value="ECO:0007669"/>
    <property type="project" value="InterPro"/>
</dbReference>
<dbReference type="GO" id="GO:0004497">
    <property type="term" value="F:monooxygenase activity"/>
    <property type="evidence" value="ECO:0007669"/>
    <property type="project" value="InterPro"/>
</dbReference>
<evidence type="ECO:0008006" key="6">
    <source>
        <dbReference type="Google" id="ProtNLM"/>
    </source>
</evidence>
<organism evidence="4 5">
    <name type="scientific">Streptomyces microflavus</name>
    <name type="common">Streptomyces lipmanii</name>
    <dbReference type="NCBI Taxonomy" id="1919"/>
    <lineage>
        <taxon>Bacteria</taxon>
        <taxon>Bacillati</taxon>
        <taxon>Actinomycetota</taxon>
        <taxon>Actinomycetes</taxon>
        <taxon>Kitasatosporales</taxon>
        <taxon>Streptomycetaceae</taxon>
        <taxon>Streptomyces</taxon>
    </lineage>
</organism>
<dbReference type="GO" id="GO:0051287">
    <property type="term" value="F:NAD binding"/>
    <property type="evidence" value="ECO:0007669"/>
    <property type="project" value="InterPro"/>
</dbReference>
<dbReference type="Gene3D" id="3.40.50.720">
    <property type="entry name" value="NAD(P)-binding Rossmann-like Domain"/>
    <property type="match status" value="1"/>
</dbReference>
<dbReference type="InterPro" id="IPR013328">
    <property type="entry name" value="6PGD_dom2"/>
</dbReference>
<dbReference type="Pfam" id="PF03446">
    <property type="entry name" value="NAD_binding_2"/>
    <property type="match status" value="1"/>
</dbReference>
<feature type="domain" description="3-hydroxyisobutyrate dehydrogenase-like NAD-binding" evidence="3">
    <location>
        <begin position="176"/>
        <end position="280"/>
    </location>
</feature>
<dbReference type="PANTHER" id="PTHR43060">
    <property type="entry name" value="3-HYDROXYISOBUTYRATE DEHYDROGENASE-LIKE 1, MITOCHONDRIAL-RELATED"/>
    <property type="match status" value="1"/>
</dbReference>
<dbReference type="InterPro" id="IPR036396">
    <property type="entry name" value="Cyt_P450_sf"/>
</dbReference>
<dbReference type="SUPFAM" id="SSF48264">
    <property type="entry name" value="Cytochrome P450"/>
    <property type="match status" value="1"/>
</dbReference>
<protein>
    <recommendedName>
        <fullName evidence="6">3-hydroxyisobutyrate dehydrogenase</fullName>
    </recommendedName>
</protein>
<dbReference type="EMBL" id="BLWD01000002">
    <property type="protein sequence ID" value="GFN09284.1"/>
    <property type="molecule type" value="Genomic_DNA"/>
</dbReference>
<dbReference type="InterPro" id="IPR036291">
    <property type="entry name" value="NAD(P)-bd_dom_sf"/>
</dbReference>
<dbReference type="Pfam" id="PF14833">
    <property type="entry name" value="NAD_binding_11"/>
    <property type="match status" value="1"/>
</dbReference>
<dbReference type="Proteomes" id="UP000498740">
    <property type="component" value="Unassembled WGS sequence"/>
</dbReference>
<dbReference type="InterPro" id="IPR006115">
    <property type="entry name" value="6PGDH_NADP-bd"/>
</dbReference>
<evidence type="ECO:0000259" key="2">
    <source>
        <dbReference type="Pfam" id="PF03446"/>
    </source>
</evidence>
<dbReference type="SUPFAM" id="SSF48179">
    <property type="entry name" value="6-phosphogluconate dehydrogenase C-terminal domain-like"/>
    <property type="match status" value="1"/>
</dbReference>
<evidence type="ECO:0000259" key="3">
    <source>
        <dbReference type="Pfam" id="PF14833"/>
    </source>
</evidence>